<gene>
    <name evidence="2" type="ORF">D9K81_06200</name>
</gene>
<name>A0ABX9TY41_9GAMM</name>
<organism evidence="2 3">
    <name type="scientific">Acinetobacter chengduensis</name>
    <dbReference type="NCBI Taxonomy" id="2420890"/>
    <lineage>
        <taxon>Bacteria</taxon>
        <taxon>Pseudomonadati</taxon>
        <taxon>Pseudomonadota</taxon>
        <taxon>Gammaproteobacteria</taxon>
        <taxon>Moraxellales</taxon>
        <taxon>Moraxellaceae</taxon>
        <taxon>Acinetobacter</taxon>
    </lineage>
</organism>
<dbReference type="EMBL" id="RCHC01000005">
    <property type="protein sequence ID" value="RLL22788.1"/>
    <property type="molecule type" value="Genomic_DNA"/>
</dbReference>
<accession>A0ABX9TY41</accession>
<keyword evidence="1" id="KW-1133">Transmembrane helix</keyword>
<feature type="transmembrane region" description="Helical" evidence="1">
    <location>
        <begin position="6"/>
        <end position="24"/>
    </location>
</feature>
<dbReference type="Proteomes" id="UP000280271">
    <property type="component" value="Unassembled WGS sequence"/>
</dbReference>
<keyword evidence="1" id="KW-0812">Transmembrane</keyword>
<keyword evidence="1" id="KW-0472">Membrane</keyword>
<comment type="caution">
    <text evidence="2">The sequence shown here is derived from an EMBL/GenBank/DDBJ whole genome shotgun (WGS) entry which is preliminary data.</text>
</comment>
<evidence type="ECO:0000313" key="3">
    <source>
        <dbReference type="Proteomes" id="UP000280271"/>
    </source>
</evidence>
<evidence type="ECO:0000256" key="1">
    <source>
        <dbReference type="SAM" id="Phobius"/>
    </source>
</evidence>
<reference evidence="2 3" key="1">
    <citation type="submission" date="2018-09" db="EMBL/GenBank/DDBJ databases">
        <title>The draft genome of Acinetobacter sp. strains.</title>
        <authorList>
            <person name="Qin J."/>
            <person name="Feng Y."/>
            <person name="Zong Z."/>
        </authorList>
    </citation>
    <scope>NUCLEOTIDE SEQUENCE [LARGE SCALE GENOMIC DNA]</scope>
    <source>
        <strain evidence="2 3">WCHAc060005</strain>
    </source>
</reference>
<sequence length="73" mass="8925">MQLVAYYFKSFLIFVYGIFIFLSVETVNKVNLFFYIFNLNPHQMQDQFHFLLQENRFSPLIFMLCINTITKFH</sequence>
<keyword evidence="3" id="KW-1185">Reference proteome</keyword>
<protein>
    <submittedName>
        <fullName evidence="2">Uncharacterized protein</fullName>
    </submittedName>
</protein>
<evidence type="ECO:0000313" key="2">
    <source>
        <dbReference type="EMBL" id="RLL22788.1"/>
    </source>
</evidence>
<proteinExistence type="predicted"/>